<evidence type="ECO:0000313" key="1">
    <source>
        <dbReference type="EMBL" id="GBP18072.1"/>
    </source>
</evidence>
<dbReference type="EMBL" id="BGZK01000092">
    <property type="protein sequence ID" value="GBP18072.1"/>
    <property type="molecule type" value="Genomic_DNA"/>
</dbReference>
<sequence length="209" mass="23372">MSSIQYTRRGAVDTQLDVFTRVKHREVNTLGHGRRRVPGRCQRASGAPSRRAARAARARPVFLCGARARSKPISVVNLHPLVAYEFRLRLLVLHVKVDQQLRYTCVHILPLNCGETPLASTVSPIHFSFAFVKKKFRHYREIFVEQNAFTAYRGKVLLHAFYDSASSGERTETRLHCAPFTRLTHSANGPSVALLCEDSGATLSTKSGV</sequence>
<keyword evidence="2" id="KW-1185">Reference proteome</keyword>
<protein>
    <submittedName>
        <fullName evidence="1">Uncharacterized protein</fullName>
    </submittedName>
</protein>
<gene>
    <name evidence="1" type="ORF">EVAR_17020_1</name>
</gene>
<evidence type="ECO:0000313" key="2">
    <source>
        <dbReference type="Proteomes" id="UP000299102"/>
    </source>
</evidence>
<dbReference type="Proteomes" id="UP000299102">
    <property type="component" value="Unassembled WGS sequence"/>
</dbReference>
<dbReference type="AlphaFoldDB" id="A0A4C1TVK7"/>
<accession>A0A4C1TVK7</accession>
<reference evidence="1 2" key="1">
    <citation type="journal article" date="2019" name="Commun. Biol.">
        <title>The bagworm genome reveals a unique fibroin gene that provides high tensile strength.</title>
        <authorList>
            <person name="Kono N."/>
            <person name="Nakamura H."/>
            <person name="Ohtoshi R."/>
            <person name="Tomita M."/>
            <person name="Numata K."/>
            <person name="Arakawa K."/>
        </authorList>
    </citation>
    <scope>NUCLEOTIDE SEQUENCE [LARGE SCALE GENOMIC DNA]</scope>
</reference>
<comment type="caution">
    <text evidence="1">The sequence shown here is derived from an EMBL/GenBank/DDBJ whole genome shotgun (WGS) entry which is preliminary data.</text>
</comment>
<proteinExistence type="predicted"/>
<name>A0A4C1TVK7_EUMVA</name>
<organism evidence="1 2">
    <name type="scientific">Eumeta variegata</name>
    <name type="common">Bagworm moth</name>
    <name type="synonym">Eumeta japonica</name>
    <dbReference type="NCBI Taxonomy" id="151549"/>
    <lineage>
        <taxon>Eukaryota</taxon>
        <taxon>Metazoa</taxon>
        <taxon>Ecdysozoa</taxon>
        <taxon>Arthropoda</taxon>
        <taxon>Hexapoda</taxon>
        <taxon>Insecta</taxon>
        <taxon>Pterygota</taxon>
        <taxon>Neoptera</taxon>
        <taxon>Endopterygota</taxon>
        <taxon>Lepidoptera</taxon>
        <taxon>Glossata</taxon>
        <taxon>Ditrysia</taxon>
        <taxon>Tineoidea</taxon>
        <taxon>Psychidae</taxon>
        <taxon>Oiketicinae</taxon>
        <taxon>Eumeta</taxon>
    </lineage>
</organism>